<keyword evidence="2" id="KW-0611">Plant defense</keyword>
<proteinExistence type="predicted"/>
<dbReference type="PANTHER" id="PTHR23155">
    <property type="entry name" value="DISEASE RESISTANCE PROTEIN RP"/>
    <property type="match status" value="1"/>
</dbReference>
<dbReference type="FunFam" id="1.10.10.10:FF:000322">
    <property type="entry name" value="Probable disease resistance protein At1g63360"/>
    <property type="match status" value="1"/>
</dbReference>
<keyword evidence="6" id="KW-1185">Reference proteome</keyword>
<dbReference type="SUPFAM" id="SSF52540">
    <property type="entry name" value="P-loop containing nucleoside triphosphate hydrolases"/>
    <property type="match status" value="1"/>
</dbReference>
<dbReference type="PANTHER" id="PTHR23155:SF1185">
    <property type="entry name" value="DISEASE RESISTANCE RPP8-LIKE PROTEIN 3-RELATED"/>
    <property type="match status" value="1"/>
</dbReference>
<evidence type="ECO:0000259" key="3">
    <source>
        <dbReference type="Pfam" id="PF23559"/>
    </source>
</evidence>
<dbReference type="InterPro" id="IPR058922">
    <property type="entry name" value="WHD_DRP"/>
</dbReference>
<keyword evidence="1" id="KW-0677">Repeat</keyword>
<dbReference type="Gene3D" id="3.80.10.10">
    <property type="entry name" value="Ribonuclease Inhibitor"/>
    <property type="match status" value="1"/>
</dbReference>
<dbReference type="SUPFAM" id="SSF52058">
    <property type="entry name" value="L domain-like"/>
    <property type="match status" value="1"/>
</dbReference>
<reference evidence="5 6" key="1">
    <citation type="submission" date="2019-07" db="EMBL/GenBank/DDBJ databases">
        <title>WGS assembly of Gossypium tomentosum.</title>
        <authorList>
            <person name="Chen Z.J."/>
            <person name="Sreedasyam A."/>
            <person name="Ando A."/>
            <person name="Song Q."/>
            <person name="De L."/>
            <person name="Hulse-Kemp A."/>
            <person name="Ding M."/>
            <person name="Ye W."/>
            <person name="Kirkbride R."/>
            <person name="Jenkins J."/>
            <person name="Plott C."/>
            <person name="Lovell J."/>
            <person name="Lin Y.-M."/>
            <person name="Vaughn R."/>
            <person name="Liu B."/>
            <person name="Li W."/>
            <person name="Simpson S."/>
            <person name="Scheffler B."/>
            <person name="Saski C."/>
            <person name="Grover C."/>
            <person name="Hu G."/>
            <person name="Conover J."/>
            <person name="Carlson J."/>
            <person name="Shu S."/>
            <person name="Boston L."/>
            <person name="Williams M."/>
            <person name="Peterson D."/>
            <person name="Mcgee K."/>
            <person name="Jones D."/>
            <person name="Wendel J."/>
            <person name="Stelly D."/>
            <person name="Grimwood J."/>
            <person name="Schmutz J."/>
        </authorList>
    </citation>
    <scope>NUCLEOTIDE SEQUENCE [LARGE SCALE GENOMIC DNA]</scope>
    <source>
        <strain evidence="5">7179.01</strain>
    </source>
</reference>
<dbReference type="AlphaFoldDB" id="A0A5D2NN02"/>
<dbReference type="InterPro" id="IPR055414">
    <property type="entry name" value="LRR_R13L4/SHOC2-like"/>
</dbReference>
<dbReference type="EMBL" id="CM017620">
    <property type="protein sequence ID" value="TYI03570.1"/>
    <property type="molecule type" value="Genomic_DNA"/>
</dbReference>
<name>A0A5D2NN02_GOSTO</name>
<dbReference type="InterPro" id="IPR036388">
    <property type="entry name" value="WH-like_DNA-bd_sf"/>
</dbReference>
<evidence type="ECO:0000313" key="5">
    <source>
        <dbReference type="EMBL" id="TYI03570.1"/>
    </source>
</evidence>
<evidence type="ECO:0008006" key="7">
    <source>
        <dbReference type="Google" id="ProtNLM"/>
    </source>
</evidence>
<protein>
    <recommendedName>
        <fullName evidence="7">NB-ARC domain-containing protein</fullName>
    </recommendedName>
</protein>
<gene>
    <name evidence="5" type="ORF">ES332_A11G348300v1</name>
</gene>
<dbReference type="Pfam" id="PF23559">
    <property type="entry name" value="WHD_DRP"/>
    <property type="match status" value="1"/>
</dbReference>
<evidence type="ECO:0000256" key="2">
    <source>
        <dbReference type="ARBA" id="ARBA00022821"/>
    </source>
</evidence>
<evidence type="ECO:0000313" key="6">
    <source>
        <dbReference type="Proteomes" id="UP000322667"/>
    </source>
</evidence>
<feature type="domain" description="Disease resistance protein winged helix" evidence="3">
    <location>
        <begin position="81"/>
        <end position="156"/>
    </location>
</feature>
<evidence type="ECO:0000259" key="4">
    <source>
        <dbReference type="Pfam" id="PF23598"/>
    </source>
</evidence>
<dbReference type="Proteomes" id="UP000322667">
    <property type="component" value="Chromosome A11"/>
</dbReference>
<dbReference type="GO" id="GO:0098542">
    <property type="term" value="P:defense response to other organism"/>
    <property type="evidence" value="ECO:0007669"/>
    <property type="project" value="TreeGrafter"/>
</dbReference>
<accession>A0A5D2NN02</accession>
<dbReference type="InterPro" id="IPR027417">
    <property type="entry name" value="P-loop_NTPase"/>
</dbReference>
<organism evidence="5 6">
    <name type="scientific">Gossypium tomentosum</name>
    <name type="common">Hawaiian cotton</name>
    <name type="synonym">Gossypium sandvicense</name>
    <dbReference type="NCBI Taxonomy" id="34277"/>
    <lineage>
        <taxon>Eukaryota</taxon>
        <taxon>Viridiplantae</taxon>
        <taxon>Streptophyta</taxon>
        <taxon>Embryophyta</taxon>
        <taxon>Tracheophyta</taxon>
        <taxon>Spermatophyta</taxon>
        <taxon>Magnoliopsida</taxon>
        <taxon>eudicotyledons</taxon>
        <taxon>Gunneridae</taxon>
        <taxon>Pentapetalae</taxon>
        <taxon>rosids</taxon>
        <taxon>malvids</taxon>
        <taxon>Malvales</taxon>
        <taxon>Malvaceae</taxon>
        <taxon>Malvoideae</taxon>
        <taxon>Gossypium</taxon>
    </lineage>
</organism>
<dbReference type="InterPro" id="IPR032675">
    <property type="entry name" value="LRR_dom_sf"/>
</dbReference>
<dbReference type="Pfam" id="PF23598">
    <property type="entry name" value="LRR_14"/>
    <property type="match status" value="1"/>
</dbReference>
<feature type="domain" description="Disease resistance R13L4/SHOC-2-like LRR" evidence="4">
    <location>
        <begin position="264"/>
        <end position="549"/>
    </location>
</feature>
<dbReference type="Gene3D" id="1.10.10.10">
    <property type="entry name" value="Winged helix-like DNA-binding domain superfamily/Winged helix DNA-binding domain"/>
    <property type="match status" value="1"/>
</dbReference>
<sequence length="580" mass="67911">MRAYDKKEVSTHCAGLPLAIIILGGILATKYPSLTEWLKVSINVKSYFKIDKGQVLKDVLALSYDDLPPYLRPCFLYLSQFPEDYEIPVDILIQLWIAEGIVSSKQEEGDEGLMAEDVAKGYLMDLAERCMIQVRERDIPTLKMRSFQMHDLMRDVCLSKAKQEKFFDIADQSNACQLSTIGRVRRVSVHKFISLQCIKSPRLRILLLFDEFLPKEEHEKLLPLTMRSYYDNHEDELFNPLVWFVMLLGVSMLSIKYMGLWKNMFNNFNFLRVLDYEKGRGAGYKLPKDIGKLVHLRLLSLRDLEFLRCLQTLDLRMENRLYSGLFHVPNVLWRLHQLRHLYLPKQCSRKTKLNLGTLRNLQTLVNFNTKNCYVKDLINLTNIRELEIRGPFNIEDFNTEELEKNPPIIQSKYLHSLSIINDEGRMDPRHLIRRLPEYHYLSSNLAYIKLIRCKLEKDPMATLEKLPNLRILEFHPRAFIGNEMLCSTQGFPKLESLSLVCLPNLEEWKADERALPCLRRMEIENCRQLKKLPDGLRFIATLQELKIESMPKTFKDRVEEGGEDFCKVQHVPSIIFQDCK</sequence>
<dbReference type="InterPro" id="IPR044974">
    <property type="entry name" value="Disease_R_plants"/>
</dbReference>
<evidence type="ECO:0000256" key="1">
    <source>
        <dbReference type="ARBA" id="ARBA00022737"/>
    </source>
</evidence>